<organism evidence="2 3">
    <name type="scientific">Geobacter argillaceus</name>
    <dbReference type="NCBI Taxonomy" id="345631"/>
    <lineage>
        <taxon>Bacteria</taxon>
        <taxon>Pseudomonadati</taxon>
        <taxon>Thermodesulfobacteriota</taxon>
        <taxon>Desulfuromonadia</taxon>
        <taxon>Geobacterales</taxon>
        <taxon>Geobacteraceae</taxon>
        <taxon>Geobacter</taxon>
    </lineage>
</organism>
<dbReference type="PANTHER" id="PTHR32432:SF3">
    <property type="entry name" value="ETHANOLAMINE UTILIZATION PROTEIN EUTJ"/>
    <property type="match status" value="1"/>
</dbReference>
<dbReference type="InterPro" id="IPR043129">
    <property type="entry name" value="ATPase_NBD"/>
</dbReference>
<dbReference type="Gene3D" id="3.30.420.40">
    <property type="match status" value="2"/>
</dbReference>
<dbReference type="OrthoDB" id="9773403at2"/>
<feature type="domain" description="SHS2" evidence="1">
    <location>
        <begin position="9"/>
        <end position="175"/>
    </location>
</feature>
<dbReference type="Pfam" id="PF11104">
    <property type="entry name" value="PilM_2"/>
    <property type="match status" value="1"/>
</dbReference>
<evidence type="ECO:0000259" key="1">
    <source>
        <dbReference type="SMART" id="SM00842"/>
    </source>
</evidence>
<dbReference type="NCBIfam" id="TIGR01175">
    <property type="entry name" value="pilM"/>
    <property type="match status" value="1"/>
</dbReference>
<reference evidence="2 3" key="1">
    <citation type="submission" date="2019-07" db="EMBL/GenBank/DDBJ databases">
        <title>Genomic Encyclopedia of Archaeal and Bacterial Type Strains, Phase II (KMG-II): from individual species to whole genera.</title>
        <authorList>
            <person name="Goeker M."/>
        </authorList>
    </citation>
    <scope>NUCLEOTIDE SEQUENCE [LARGE SCALE GENOMIC DNA]</scope>
    <source>
        <strain evidence="2 3">ATCC BAA-1139</strain>
    </source>
</reference>
<dbReference type="InterPro" id="IPR003494">
    <property type="entry name" value="SHS2_FtsA"/>
</dbReference>
<evidence type="ECO:0000313" key="3">
    <source>
        <dbReference type="Proteomes" id="UP000319449"/>
    </source>
</evidence>
<name>A0A562WRP1_9BACT</name>
<dbReference type="CDD" id="cd24049">
    <property type="entry name" value="ASKHA_NBD_PilM"/>
    <property type="match status" value="1"/>
</dbReference>
<dbReference type="AlphaFoldDB" id="A0A562WRP1"/>
<dbReference type="EMBL" id="VLLN01000003">
    <property type="protein sequence ID" value="TWJ32781.1"/>
    <property type="molecule type" value="Genomic_DNA"/>
</dbReference>
<gene>
    <name evidence="2" type="ORF">JN12_00758</name>
</gene>
<dbReference type="SUPFAM" id="SSF53067">
    <property type="entry name" value="Actin-like ATPase domain"/>
    <property type="match status" value="2"/>
</dbReference>
<proteinExistence type="predicted"/>
<protein>
    <submittedName>
        <fullName evidence="2">Type IV pilus assembly protein PilM</fullName>
    </submittedName>
</protein>
<dbReference type="RefSeq" id="WP_145018384.1">
    <property type="nucleotide sequence ID" value="NZ_VLLN01000003.1"/>
</dbReference>
<dbReference type="PIRSF" id="PIRSF019169">
    <property type="entry name" value="PilM"/>
    <property type="match status" value="1"/>
</dbReference>
<dbReference type="Proteomes" id="UP000319449">
    <property type="component" value="Unassembled WGS sequence"/>
</dbReference>
<dbReference type="InterPro" id="IPR005883">
    <property type="entry name" value="PilM"/>
</dbReference>
<sequence length="350" mass="38534">MFFAKKKELVGIDVGSSSVKLVQLKEQKGSYSLQNVGIWRLPPEAIVDNALMDSYTVVEAVKGLLKSLAVKEKEASTSVSGNSIIIRKIALPVMQPEELEEQIHWEAEQYIPFDINDVHVDFQVLESDGVDPSKMSVLLVASKKDIINDYLSVFNEAGIKLVVIDVDSFAVQNAFELNYEVNPDEVCALINIGASIMNLNVVHAGTSLFTRDVQMGGNLFTEEIQKQFGLSGEEAERQKVTGDAVSGSRLLDVIDKVNENLALEIRRSLDFYNSNAIEGKISRVLISGGAAKTPHLIDAVSHRLGLPVEIMNPFQKITFSEKEFDPEYLEQIGPLMAVAVGLAIRRLGDK</sequence>
<dbReference type="SMART" id="SM00842">
    <property type="entry name" value="FtsA"/>
    <property type="match status" value="1"/>
</dbReference>
<dbReference type="Gene3D" id="3.30.1490.300">
    <property type="match status" value="1"/>
</dbReference>
<keyword evidence="3" id="KW-1185">Reference proteome</keyword>
<dbReference type="GO" id="GO:0051301">
    <property type="term" value="P:cell division"/>
    <property type="evidence" value="ECO:0007669"/>
    <property type="project" value="InterPro"/>
</dbReference>
<evidence type="ECO:0000313" key="2">
    <source>
        <dbReference type="EMBL" id="TWJ32781.1"/>
    </source>
</evidence>
<dbReference type="PANTHER" id="PTHR32432">
    <property type="entry name" value="CELL DIVISION PROTEIN FTSA-RELATED"/>
    <property type="match status" value="1"/>
</dbReference>
<accession>A0A562WRP1</accession>
<comment type="caution">
    <text evidence="2">The sequence shown here is derived from an EMBL/GenBank/DDBJ whole genome shotgun (WGS) entry which is preliminary data.</text>
</comment>
<dbReference type="InterPro" id="IPR050696">
    <property type="entry name" value="FtsA/MreB"/>
</dbReference>